<evidence type="ECO:0000256" key="2">
    <source>
        <dbReference type="ARBA" id="ARBA00022734"/>
    </source>
</evidence>
<dbReference type="PANTHER" id="PTHR32444">
    <property type="entry name" value="BULB-TYPE LECTIN DOMAIN-CONTAINING PROTEIN"/>
    <property type="match status" value="1"/>
</dbReference>
<dbReference type="Proteomes" id="UP000694864">
    <property type="component" value="Chromosome 16"/>
</dbReference>
<evidence type="ECO:0000259" key="5">
    <source>
        <dbReference type="PROSITE" id="PS50927"/>
    </source>
</evidence>
<evidence type="ECO:0000256" key="4">
    <source>
        <dbReference type="ARBA" id="ARBA00023180"/>
    </source>
</evidence>
<reference evidence="6" key="1">
    <citation type="journal article" date="2014" name="Nat. Commun.">
        <title>The emerging biofuel crop Camelina sativa retains a highly undifferentiated hexaploid genome structure.</title>
        <authorList>
            <person name="Kagale S."/>
            <person name="Koh C."/>
            <person name="Nixon J."/>
            <person name="Bollina V."/>
            <person name="Clarke W.E."/>
            <person name="Tuteja R."/>
            <person name="Spillane C."/>
            <person name="Robinson S.J."/>
            <person name="Links M.G."/>
            <person name="Clarke C."/>
            <person name="Higgins E.E."/>
            <person name="Huebert T."/>
            <person name="Sharpe A.G."/>
            <person name="Parkin I.A."/>
        </authorList>
    </citation>
    <scope>NUCLEOTIDE SEQUENCE [LARGE SCALE GENOMIC DNA]</scope>
    <source>
        <strain evidence="6">cv. DH55</strain>
    </source>
</reference>
<keyword evidence="3" id="KW-1015">Disulfide bond</keyword>
<evidence type="ECO:0000313" key="6">
    <source>
        <dbReference type="Proteomes" id="UP000694864"/>
    </source>
</evidence>
<evidence type="ECO:0000313" key="7">
    <source>
        <dbReference type="RefSeq" id="XP_019093421.1"/>
    </source>
</evidence>
<name>A0ABM1R333_CAMSA</name>
<keyword evidence="6" id="KW-1185">Reference proteome</keyword>
<dbReference type="Gene3D" id="2.90.10.10">
    <property type="entry name" value="Bulb-type lectin domain"/>
    <property type="match status" value="1"/>
</dbReference>
<dbReference type="CDD" id="cd00028">
    <property type="entry name" value="B_lectin"/>
    <property type="match status" value="1"/>
</dbReference>
<gene>
    <name evidence="7" type="primary">LOC109129559</name>
</gene>
<protein>
    <submittedName>
        <fullName evidence="7">S-locus-specific glycoprotein BS29-2-like</fullName>
    </submittedName>
</protein>
<keyword evidence="2" id="KW-0430">Lectin</keyword>
<keyword evidence="4" id="KW-0325">Glycoprotein</keyword>
<reference evidence="7" key="2">
    <citation type="submission" date="2025-08" db="UniProtKB">
        <authorList>
            <consortium name="RefSeq"/>
        </authorList>
    </citation>
    <scope>IDENTIFICATION</scope>
    <source>
        <tissue evidence="7">Leaf</tissue>
    </source>
</reference>
<evidence type="ECO:0000256" key="3">
    <source>
        <dbReference type="ARBA" id="ARBA00023157"/>
    </source>
</evidence>
<dbReference type="InterPro" id="IPR001480">
    <property type="entry name" value="Bulb-type_lectin_dom"/>
</dbReference>
<proteinExistence type="predicted"/>
<dbReference type="Pfam" id="PF01453">
    <property type="entry name" value="B_lectin"/>
    <property type="match status" value="1"/>
</dbReference>
<accession>A0ABM1R333</accession>
<dbReference type="PANTHER" id="PTHR32444:SF235">
    <property type="entry name" value="OS01G0783900 PROTEIN"/>
    <property type="match status" value="1"/>
</dbReference>
<feature type="domain" description="Bulb-type lectin" evidence="5">
    <location>
        <begin position="59"/>
        <end position="176"/>
    </location>
</feature>
<evidence type="ECO:0000256" key="1">
    <source>
        <dbReference type="ARBA" id="ARBA00022729"/>
    </source>
</evidence>
<dbReference type="RefSeq" id="XP_019093421.1">
    <property type="nucleotide sequence ID" value="XM_019237876.1"/>
</dbReference>
<dbReference type="SMART" id="SM00108">
    <property type="entry name" value="B_lectin"/>
    <property type="match status" value="1"/>
</dbReference>
<organism evidence="6 7">
    <name type="scientific">Camelina sativa</name>
    <name type="common">False flax</name>
    <name type="synonym">Myagrum sativum</name>
    <dbReference type="NCBI Taxonomy" id="90675"/>
    <lineage>
        <taxon>Eukaryota</taxon>
        <taxon>Viridiplantae</taxon>
        <taxon>Streptophyta</taxon>
        <taxon>Embryophyta</taxon>
        <taxon>Tracheophyta</taxon>
        <taxon>Spermatophyta</taxon>
        <taxon>Magnoliopsida</taxon>
        <taxon>eudicotyledons</taxon>
        <taxon>Gunneridae</taxon>
        <taxon>Pentapetalae</taxon>
        <taxon>rosids</taxon>
        <taxon>malvids</taxon>
        <taxon>Brassicales</taxon>
        <taxon>Brassicaceae</taxon>
        <taxon>Camelineae</taxon>
        <taxon>Camelina</taxon>
    </lineage>
</organism>
<sequence length="297" mass="33623">MMLTNANAGGGDDNRSIQGGHFVDWPRVEYKLYIHMHQSALFLLLLLGSMPLSSCSISLRFSENNETLVSPSKLFEMGLFRSRVPEQNRWYLGIWFTKFPSKVVWVANRDDPLSSPTGIFNISNSELVLFDSFGVVWKRNLENLVNKESSVVAELLDNGNFVVKDPTGLLLWQSFDSPTDTLLPGMILHDHDTSIQSWKSSQDPSSGDFRYLITNLQEGFILLGDGIYATRIFPIKTVPSTTNATFPAMLRMEEDGVVRLLVWRGKWEVDWTSPAEDDCDTYKACDALREKDKTELP</sequence>
<dbReference type="PROSITE" id="PS50927">
    <property type="entry name" value="BULB_LECTIN"/>
    <property type="match status" value="1"/>
</dbReference>
<dbReference type="GeneID" id="109129559"/>
<dbReference type="InterPro" id="IPR036426">
    <property type="entry name" value="Bulb-type_lectin_dom_sf"/>
</dbReference>
<dbReference type="SUPFAM" id="SSF51110">
    <property type="entry name" value="alpha-D-mannose-specific plant lectins"/>
    <property type="match status" value="1"/>
</dbReference>
<keyword evidence="1" id="KW-0732">Signal</keyword>